<evidence type="ECO:0000256" key="1">
    <source>
        <dbReference type="SAM" id="SignalP"/>
    </source>
</evidence>
<gene>
    <name evidence="2" type="ORF">ASPWEDRAFT_33514</name>
</gene>
<dbReference type="OrthoDB" id="5399817at2759"/>
<dbReference type="RefSeq" id="XP_040693867.1">
    <property type="nucleotide sequence ID" value="XM_040833804.1"/>
</dbReference>
<organism evidence="2 3">
    <name type="scientific">Aspergillus wentii DTO 134E9</name>
    <dbReference type="NCBI Taxonomy" id="1073089"/>
    <lineage>
        <taxon>Eukaryota</taxon>
        <taxon>Fungi</taxon>
        <taxon>Dikarya</taxon>
        <taxon>Ascomycota</taxon>
        <taxon>Pezizomycotina</taxon>
        <taxon>Eurotiomycetes</taxon>
        <taxon>Eurotiomycetidae</taxon>
        <taxon>Eurotiales</taxon>
        <taxon>Aspergillaceae</taxon>
        <taxon>Aspergillus</taxon>
        <taxon>Aspergillus subgen. Cremei</taxon>
    </lineage>
</organism>
<proteinExistence type="predicted"/>
<dbReference type="GeneID" id="63749652"/>
<sequence>MSLKISAASWLLVSLGHTISAKEWQSTPQFQKLPTLASTCSRAGWYQGSAFFIMTALINYNWSQNPALLEEPVNKAIAGLITAIVWVSSGWYFKNGVKANGFATALAGAIQAWAVLN</sequence>
<keyword evidence="1" id="KW-0732">Signal</keyword>
<evidence type="ECO:0000313" key="2">
    <source>
        <dbReference type="EMBL" id="OJJ40191.1"/>
    </source>
</evidence>
<evidence type="ECO:0000313" key="3">
    <source>
        <dbReference type="Proteomes" id="UP000184383"/>
    </source>
</evidence>
<keyword evidence="3" id="KW-1185">Reference proteome</keyword>
<dbReference type="VEuPathDB" id="FungiDB:ASPWEDRAFT_33514"/>
<dbReference type="AlphaFoldDB" id="A0A1L9RZ15"/>
<reference evidence="3" key="1">
    <citation type="journal article" date="2017" name="Genome Biol.">
        <title>Comparative genomics reveals high biological diversity and specific adaptations in the industrially and medically important fungal genus Aspergillus.</title>
        <authorList>
            <person name="de Vries R.P."/>
            <person name="Riley R."/>
            <person name="Wiebenga A."/>
            <person name="Aguilar-Osorio G."/>
            <person name="Amillis S."/>
            <person name="Uchima C.A."/>
            <person name="Anderluh G."/>
            <person name="Asadollahi M."/>
            <person name="Askin M."/>
            <person name="Barry K."/>
            <person name="Battaglia E."/>
            <person name="Bayram O."/>
            <person name="Benocci T."/>
            <person name="Braus-Stromeyer S.A."/>
            <person name="Caldana C."/>
            <person name="Canovas D."/>
            <person name="Cerqueira G.C."/>
            <person name="Chen F."/>
            <person name="Chen W."/>
            <person name="Choi C."/>
            <person name="Clum A."/>
            <person name="Dos Santos R.A."/>
            <person name="Damasio A.R."/>
            <person name="Diallinas G."/>
            <person name="Emri T."/>
            <person name="Fekete E."/>
            <person name="Flipphi M."/>
            <person name="Freyberg S."/>
            <person name="Gallo A."/>
            <person name="Gournas C."/>
            <person name="Habgood R."/>
            <person name="Hainaut M."/>
            <person name="Harispe M.L."/>
            <person name="Henrissat B."/>
            <person name="Hilden K.S."/>
            <person name="Hope R."/>
            <person name="Hossain A."/>
            <person name="Karabika E."/>
            <person name="Karaffa L."/>
            <person name="Karanyi Z."/>
            <person name="Krasevec N."/>
            <person name="Kuo A."/>
            <person name="Kusch H."/>
            <person name="LaButti K."/>
            <person name="Lagendijk E.L."/>
            <person name="Lapidus A."/>
            <person name="Levasseur A."/>
            <person name="Lindquist E."/>
            <person name="Lipzen A."/>
            <person name="Logrieco A.F."/>
            <person name="MacCabe A."/>
            <person name="Maekelae M.R."/>
            <person name="Malavazi I."/>
            <person name="Melin P."/>
            <person name="Meyer V."/>
            <person name="Mielnichuk N."/>
            <person name="Miskei M."/>
            <person name="Molnar A.P."/>
            <person name="Mule G."/>
            <person name="Ngan C.Y."/>
            <person name="Orejas M."/>
            <person name="Orosz E."/>
            <person name="Ouedraogo J.P."/>
            <person name="Overkamp K.M."/>
            <person name="Park H.-S."/>
            <person name="Perrone G."/>
            <person name="Piumi F."/>
            <person name="Punt P.J."/>
            <person name="Ram A.F."/>
            <person name="Ramon A."/>
            <person name="Rauscher S."/>
            <person name="Record E."/>
            <person name="Riano-Pachon D.M."/>
            <person name="Robert V."/>
            <person name="Roehrig J."/>
            <person name="Ruller R."/>
            <person name="Salamov A."/>
            <person name="Salih N.S."/>
            <person name="Samson R.A."/>
            <person name="Sandor E."/>
            <person name="Sanguinetti M."/>
            <person name="Schuetze T."/>
            <person name="Sepcic K."/>
            <person name="Shelest E."/>
            <person name="Sherlock G."/>
            <person name="Sophianopoulou V."/>
            <person name="Squina F.M."/>
            <person name="Sun H."/>
            <person name="Susca A."/>
            <person name="Todd R.B."/>
            <person name="Tsang A."/>
            <person name="Unkles S.E."/>
            <person name="van de Wiele N."/>
            <person name="van Rossen-Uffink D."/>
            <person name="Oliveira J.V."/>
            <person name="Vesth T.C."/>
            <person name="Visser J."/>
            <person name="Yu J.-H."/>
            <person name="Zhou M."/>
            <person name="Andersen M.R."/>
            <person name="Archer D.B."/>
            <person name="Baker S.E."/>
            <person name="Benoit I."/>
            <person name="Brakhage A.A."/>
            <person name="Braus G.H."/>
            <person name="Fischer R."/>
            <person name="Frisvad J.C."/>
            <person name="Goldman G.H."/>
            <person name="Houbraken J."/>
            <person name="Oakley B."/>
            <person name="Pocsi I."/>
            <person name="Scazzocchio C."/>
            <person name="Seiboth B."/>
            <person name="vanKuyk P.A."/>
            <person name="Wortman J."/>
            <person name="Dyer P.S."/>
            <person name="Grigoriev I.V."/>
        </authorList>
    </citation>
    <scope>NUCLEOTIDE SEQUENCE [LARGE SCALE GENOMIC DNA]</scope>
    <source>
        <strain evidence="3">DTO 134E9</strain>
    </source>
</reference>
<dbReference type="Proteomes" id="UP000184383">
    <property type="component" value="Unassembled WGS sequence"/>
</dbReference>
<name>A0A1L9RZ15_ASPWE</name>
<feature type="chain" id="PRO_5013199871" evidence="1">
    <location>
        <begin position="22"/>
        <end position="117"/>
    </location>
</feature>
<dbReference type="EMBL" id="KV878209">
    <property type="protein sequence ID" value="OJJ40191.1"/>
    <property type="molecule type" value="Genomic_DNA"/>
</dbReference>
<feature type="signal peptide" evidence="1">
    <location>
        <begin position="1"/>
        <end position="21"/>
    </location>
</feature>
<dbReference type="STRING" id="1073089.A0A1L9RZ15"/>
<accession>A0A1L9RZ15</accession>
<protein>
    <submittedName>
        <fullName evidence="2">Uncharacterized protein</fullName>
    </submittedName>
</protein>